<proteinExistence type="predicted"/>
<organism evidence="1 2">
    <name type="scientific">Hibiscus sabdariffa</name>
    <name type="common">roselle</name>
    <dbReference type="NCBI Taxonomy" id="183260"/>
    <lineage>
        <taxon>Eukaryota</taxon>
        <taxon>Viridiplantae</taxon>
        <taxon>Streptophyta</taxon>
        <taxon>Embryophyta</taxon>
        <taxon>Tracheophyta</taxon>
        <taxon>Spermatophyta</taxon>
        <taxon>Magnoliopsida</taxon>
        <taxon>eudicotyledons</taxon>
        <taxon>Gunneridae</taxon>
        <taxon>Pentapetalae</taxon>
        <taxon>rosids</taxon>
        <taxon>malvids</taxon>
        <taxon>Malvales</taxon>
        <taxon>Malvaceae</taxon>
        <taxon>Malvoideae</taxon>
        <taxon>Hibiscus</taxon>
    </lineage>
</organism>
<dbReference type="Proteomes" id="UP001472677">
    <property type="component" value="Unassembled WGS sequence"/>
</dbReference>
<evidence type="ECO:0000313" key="2">
    <source>
        <dbReference type="Proteomes" id="UP001472677"/>
    </source>
</evidence>
<reference evidence="1 2" key="1">
    <citation type="journal article" date="2024" name="G3 (Bethesda)">
        <title>Genome assembly of Hibiscus sabdariffa L. provides insights into metabolisms of medicinal natural products.</title>
        <authorList>
            <person name="Kim T."/>
        </authorList>
    </citation>
    <scope>NUCLEOTIDE SEQUENCE [LARGE SCALE GENOMIC DNA]</scope>
    <source>
        <strain evidence="1">TK-2024</strain>
        <tissue evidence="1">Old leaves</tissue>
    </source>
</reference>
<sequence>MNLKEWIVMNLSNPKDFVVDANEFDLLFGVVWKGPRSWLSSDESWVKVNTDGTRQMSDGFASCGGVGRDQY</sequence>
<dbReference type="EMBL" id="JBBPBM010002410">
    <property type="protein sequence ID" value="KAK8478821.1"/>
    <property type="molecule type" value="Genomic_DNA"/>
</dbReference>
<protein>
    <recommendedName>
        <fullName evidence="3">RNase H type-1 domain-containing protein</fullName>
    </recommendedName>
</protein>
<evidence type="ECO:0008006" key="3">
    <source>
        <dbReference type="Google" id="ProtNLM"/>
    </source>
</evidence>
<accession>A0ABR1ZF60</accession>
<gene>
    <name evidence="1" type="ORF">V6N12_035193</name>
</gene>
<name>A0ABR1ZF60_9ROSI</name>
<keyword evidence="2" id="KW-1185">Reference proteome</keyword>
<evidence type="ECO:0000313" key="1">
    <source>
        <dbReference type="EMBL" id="KAK8478821.1"/>
    </source>
</evidence>
<comment type="caution">
    <text evidence="1">The sequence shown here is derived from an EMBL/GenBank/DDBJ whole genome shotgun (WGS) entry which is preliminary data.</text>
</comment>